<dbReference type="RefSeq" id="XP_024579577.1">
    <property type="nucleotide sequence ID" value="XM_024729174.1"/>
</dbReference>
<protein>
    <submittedName>
        <fullName evidence="1">Uncharacterized protein</fullName>
    </submittedName>
</protein>
<keyword evidence="2" id="KW-1185">Reference proteome</keyword>
<dbReference type="AlphaFoldDB" id="A0A0P1AQ38"/>
<name>A0A0P1AQ38_PLAHL</name>
<accession>A0A0P1AQ38</accession>
<sequence length="71" mass="8303">MNCNRAHHTIVLAEPQYQELHHLRNQQFQVDKNHKYSGVDLVASPSDIPPNTTRFVRGRRHKACRIQSLDE</sequence>
<proteinExistence type="predicted"/>
<dbReference type="EMBL" id="CCYD01000653">
    <property type="protein sequence ID" value="CEG43208.1"/>
    <property type="molecule type" value="Genomic_DNA"/>
</dbReference>
<evidence type="ECO:0000313" key="1">
    <source>
        <dbReference type="EMBL" id="CEG43208.1"/>
    </source>
</evidence>
<evidence type="ECO:0000313" key="2">
    <source>
        <dbReference type="Proteomes" id="UP000054928"/>
    </source>
</evidence>
<reference evidence="2" key="1">
    <citation type="submission" date="2014-09" db="EMBL/GenBank/DDBJ databases">
        <authorList>
            <person name="Sharma Rahul"/>
            <person name="Thines Marco"/>
        </authorList>
    </citation>
    <scope>NUCLEOTIDE SEQUENCE [LARGE SCALE GENOMIC DNA]</scope>
</reference>
<organism evidence="1 2">
    <name type="scientific">Plasmopara halstedii</name>
    <name type="common">Downy mildew of sunflower</name>
    <dbReference type="NCBI Taxonomy" id="4781"/>
    <lineage>
        <taxon>Eukaryota</taxon>
        <taxon>Sar</taxon>
        <taxon>Stramenopiles</taxon>
        <taxon>Oomycota</taxon>
        <taxon>Peronosporomycetes</taxon>
        <taxon>Peronosporales</taxon>
        <taxon>Peronosporaceae</taxon>
        <taxon>Plasmopara</taxon>
    </lineage>
</organism>
<dbReference type="Proteomes" id="UP000054928">
    <property type="component" value="Unassembled WGS sequence"/>
</dbReference>
<dbReference type="GeneID" id="36408476"/>